<evidence type="ECO:0000256" key="2">
    <source>
        <dbReference type="SAM" id="Phobius"/>
    </source>
</evidence>
<feature type="region of interest" description="Disordered" evidence="1">
    <location>
        <begin position="314"/>
        <end position="341"/>
    </location>
</feature>
<name>A0A5C3MN64_9AGAM</name>
<keyword evidence="4" id="KW-1185">Reference proteome</keyword>
<gene>
    <name evidence="3" type="ORF">OE88DRAFT_1740268</name>
</gene>
<protein>
    <recommendedName>
        <fullName evidence="5">Transmembrane protein</fullName>
    </recommendedName>
</protein>
<evidence type="ECO:0000256" key="1">
    <source>
        <dbReference type="SAM" id="MobiDB-lite"/>
    </source>
</evidence>
<dbReference type="EMBL" id="ML213542">
    <property type="protein sequence ID" value="TFK45488.1"/>
    <property type="molecule type" value="Genomic_DNA"/>
</dbReference>
<keyword evidence="2" id="KW-0472">Membrane</keyword>
<feature type="transmembrane region" description="Helical" evidence="2">
    <location>
        <begin position="22"/>
        <end position="43"/>
    </location>
</feature>
<evidence type="ECO:0000313" key="3">
    <source>
        <dbReference type="EMBL" id="TFK45488.1"/>
    </source>
</evidence>
<reference evidence="3 4" key="1">
    <citation type="journal article" date="2019" name="Nat. Ecol. Evol.">
        <title>Megaphylogeny resolves global patterns of mushroom evolution.</title>
        <authorList>
            <person name="Varga T."/>
            <person name="Krizsan K."/>
            <person name="Foldi C."/>
            <person name="Dima B."/>
            <person name="Sanchez-Garcia M."/>
            <person name="Sanchez-Ramirez S."/>
            <person name="Szollosi G.J."/>
            <person name="Szarkandi J.G."/>
            <person name="Papp V."/>
            <person name="Albert L."/>
            <person name="Andreopoulos W."/>
            <person name="Angelini C."/>
            <person name="Antonin V."/>
            <person name="Barry K.W."/>
            <person name="Bougher N.L."/>
            <person name="Buchanan P."/>
            <person name="Buyck B."/>
            <person name="Bense V."/>
            <person name="Catcheside P."/>
            <person name="Chovatia M."/>
            <person name="Cooper J."/>
            <person name="Damon W."/>
            <person name="Desjardin D."/>
            <person name="Finy P."/>
            <person name="Geml J."/>
            <person name="Haridas S."/>
            <person name="Hughes K."/>
            <person name="Justo A."/>
            <person name="Karasinski D."/>
            <person name="Kautmanova I."/>
            <person name="Kiss B."/>
            <person name="Kocsube S."/>
            <person name="Kotiranta H."/>
            <person name="LaButti K.M."/>
            <person name="Lechner B.E."/>
            <person name="Liimatainen K."/>
            <person name="Lipzen A."/>
            <person name="Lukacs Z."/>
            <person name="Mihaltcheva S."/>
            <person name="Morgado L.N."/>
            <person name="Niskanen T."/>
            <person name="Noordeloos M.E."/>
            <person name="Ohm R.A."/>
            <person name="Ortiz-Santana B."/>
            <person name="Ovrebo C."/>
            <person name="Racz N."/>
            <person name="Riley R."/>
            <person name="Savchenko A."/>
            <person name="Shiryaev A."/>
            <person name="Soop K."/>
            <person name="Spirin V."/>
            <person name="Szebenyi C."/>
            <person name="Tomsovsky M."/>
            <person name="Tulloss R.E."/>
            <person name="Uehling J."/>
            <person name="Grigoriev I.V."/>
            <person name="Vagvolgyi C."/>
            <person name="Papp T."/>
            <person name="Martin F.M."/>
            <person name="Miettinen O."/>
            <person name="Hibbett D.S."/>
            <person name="Nagy L.G."/>
        </authorList>
    </citation>
    <scope>NUCLEOTIDE SEQUENCE [LARGE SCALE GENOMIC DNA]</scope>
    <source>
        <strain evidence="3 4">OMC1185</strain>
    </source>
</reference>
<dbReference type="AlphaFoldDB" id="A0A5C3MN64"/>
<keyword evidence="2" id="KW-1133">Transmembrane helix</keyword>
<accession>A0A5C3MN64</accession>
<keyword evidence="2" id="KW-0812">Transmembrane</keyword>
<sequence length="468" mass="51023">MYTAATTANTAATSAPVPREPAGLSIAIEVVISFSFLVVLIFLSAKYWHVCFPSYGAEPRQVICPTRAYQTEVLPRTIAEAVNEKSNGTAISAESSSIRRWFSRKSTLIRTKGEEPMDETVPRAWKAKWIAMRTWLAQRGLAIRWFFASIGNCILRVLRIRPTLSLTSPSGNALPLPSTVSDVGQNMQDVDERLEAEMAGLANSGNNTDTGSRSSIFGLLTSVFDSWSDWSIPTMSAATVPGQPMSGGEDVLSTMEGAANSGNTGSRSSLLSLLSKEFDAWSDWFFNTMNAATVPSQLVSGGEGVLPTRSTRLSTIPEEEEDESPVMPGTLPANSPTAAADDKTRIADTSYLEEEDITTLYYTANALSLAEEGQSPPTKKDAMVPSSCKVDITDLLARSSRPVSFVPGTPLKDDAVRFTPRPRQIPELKMEEVVAHAVIPRIYVGRHRIYAPRRAPRAVRMPEHGVWF</sequence>
<organism evidence="3 4">
    <name type="scientific">Heliocybe sulcata</name>
    <dbReference type="NCBI Taxonomy" id="5364"/>
    <lineage>
        <taxon>Eukaryota</taxon>
        <taxon>Fungi</taxon>
        <taxon>Dikarya</taxon>
        <taxon>Basidiomycota</taxon>
        <taxon>Agaricomycotina</taxon>
        <taxon>Agaricomycetes</taxon>
        <taxon>Gloeophyllales</taxon>
        <taxon>Gloeophyllaceae</taxon>
        <taxon>Heliocybe</taxon>
    </lineage>
</organism>
<proteinExistence type="predicted"/>
<evidence type="ECO:0008006" key="5">
    <source>
        <dbReference type="Google" id="ProtNLM"/>
    </source>
</evidence>
<dbReference type="OrthoDB" id="3304848at2759"/>
<dbReference type="Proteomes" id="UP000305948">
    <property type="component" value="Unassembled WGS sequence"/>
</dbReference>
<evidence type="ECO:0000313" key="4">
    <source>
        <dbReference type="Proteomes" id="UP000305948"/>
    </source>
</evidence>